<name>A0A0D2MQE5_HYPSF</name>
<dbReference type="SUPFAM" id="SSF52540">
    <property type="entry name" value="P-loop containing nucleoside triphosphate hydrolases"/>
    <property type="match status" value="1"/>
</dbReference>
<dbReference type="EC" id="5.6.2.4" evidence="5"/>
<dbReference type="Pfam" id="PF00270">
    <property type="entry name" value="DEAD"/>
    <property type="match status" value="1"/>
</dbReference>
<evidence type="ECO:0000313" key="8">
    <source>
        <dbReference type="Proteomes" id="UP000054270"/>
    </source>
</evidence>
<dbReference type="PANTHER" id="PTHR13710:SF105">
    <property type="entry name" value="ATP-DEPENDENT DNA HELICASE Q1"/>
    <property type="match status" value="1"/>
</dbReference>
<dbReference type="PANTHER" id="PTHR13710">
    <property type="entry name" value="DNA HELICASE RECQ FAMILY MEMBER"/>
    <property type="match status" value="1"/>
</dbReference>
<protein>
    <recommendedName>
        <fullName evidence="5">DNA 3'-5' helicase</fullName>
        <ecNumber evidence="5">5.6.2.4</ecNumber>
    </recommendedName>
</protein>
<dbReference type="GO" id="GO:0005694">
    <property type="term" value="C:chromosome"/>
    <property type="evidence" value="ECO:0007669"/>
    <property type="project" value="TreeGrafter"/>
</dbReference>
<dbReference type="STRING" id="945553.A0A0D2MQE5"/>
<reference evidence="8" key="1">
    <citation type="submission" date="2014-04" db="EMBL/GenBank/DDBJ databases">
        <title>Evolutionary Origins and Diversification of the Mycorrhizal Mutualists.</title>
        <authorList>
            <consortium name="DOE Joint Genome Institute"/>
            <consortium name="Mycorrhizal Genomics Consortium"/>
            <person name="Kohler A."/>
            <person name="Kuo A."/>
            <person name="Nagy L.G."/>
            <person name="Floudas D."/>
            <person name="Copeland A."/>
            <person name="Barry K.W."/>
            <person name="Cichocki N."/>
            <person name="Veneault-Fourrey C."/>
            <person name="LaButti K."/>
            <person name="Lindquist E.A."/>
            <person name="Lipzen A."/>
            <person name="Lundell T."/>
            <person name="Morin E."/>
            <person name="Murat C."/>
            <person name="Riley R."/>
            <person name="Ohm R."/>
            <person name="Sun H."/>
            <person name="Tunlid A."/>
            <person name="Henrissat B."/>
            <person name="Grigoriev I.V."/>
            <person name="Hibbett D.S."/>
            <person name="Martin F."/>
        </authorList>
    </citation>
    <scope>NUCLEOTIDE SEQUENCE [LARGE SCALE GENOMIC DNA]</scope>
    <source>
        <strain evidence="8">FD-334 SS-4</strain>
    </source>
</reference>
<sequence length="183" mass="20031">MAVLSKVKRYKEAELDLDELARKAQLVLNRKPFLWQLEVAEAILCGEDVIVDVGTGSGKTLCFTLPLLADGAEDDIILTVSPLTALMIDQANTSQLPTVAVCAEIIAKVGLEQLYKDIICGRFRQVLVSPEVATSSSFNTAILQKAEFYSRLRAVCIDEAHCISLWGGSFRPDYADLGVLRGR</sequence>
<feature type="domain" description="Helicase ATP-binding" evidence="6">
    <location>
        <begin position="40"/>
        <end position="183"/>
    </location>
</feature>
<evidence type="ECO:0000256" key="2">
    <source>
        <dbReference type="ARBA" id="ARBA00023125"/>
    </source>
</evidence>
<evidence type="ECO:0000313" key="7">
    <source>
        <dbReference type="EMBL" id="KJA26188.1"/>
    </source>
</evidence>
<dbReference type="PROSITE" id="PS51192">
    <property type="entry name" value="HELICASE_ATP_BIND_1"/>
    <property type="match status" value="1"/>
</dbReference>
<dbReference type="GO" id="GO:0005737">
    <property type="term" value="C:cytoplasm"/>
    <property type="evidence" value="ECO:0007669"/>
    <property type="project" value="TreeGrafter"/>
</dbReference>
<dbReference type="InterPro" id="IPR014001">
    <property type="entry name" value="Helicase_ATP-bd"/>
</dbReference>
<dbReference type="EMBL" id="KN817529">
    <property type="protein sequence ID" value="KJA26188.1"/>
    <property type="molecule type" value="Genomic_DNA"/>
</dbReference>
<dbReference type="GO" id="GO:0043138">
    <property type="term" value="F:3'-5' DNA helicase activity"/>
    <property type="evidence" value="ECO:0007669"/>
    <property type="project" value="UniProtKB-EC"/>
</dbReference>
<dbReference type="GO" id="GO:0000724">
    <property type="term" value="P:double-strand break repair via homologous recombination"/>
    <property type="evidence" value="ECO:0007669"/>
    <property type="project" value="TreeGrafter"/>
</dbReference>
<dbReference type="GO" id="GO:0005524">
    <property type="term" value="F:ATP binding"/>
    <property type="evidence" value="ECO:0007669"/>
    <property type="project" value="InterPro"/>
</dbReference>
<keyword evidence="2" id="KW-0238">DNA-binding</keyword>
<evidence type="ECO:0000256" key="1">
    <source>
        <dbReference type="ARBA" id="ARBA00005446"/>
    </source>
</evidence>
<evidence type="ECO:0000259" key="6">
    <source>
        <dbReference type="PROSITE" id="PS51192"/>
    </source>
</evidence>
<evidence type="ECO:0000256" key="5">
    <source>
        <dbReference type="ARBA" id="ARBA00034808"/>
    </source>
</evidence>
<organism evidence="7 8">
    <name type="scientific">Hypholoma sublateritium (strain FD-334 SS-4)</name>
    <dbReference type="NCBI Taxonomy" id="945553"/>
    <lineage>
        <taxon>Eukaryota</taxon>
        <taxon>Fungi</taxon>
        <taxon>Dikarya</taxon>
        <taxon>Basidiomycota</taxon>
        <taxon>Agaricomycotina</taxon>
        <taxon>Agaricomycetes</taxon>
        <taxon>Agaricomycetidae</taxon>
        <taxon>Agaricales</taxon>
        <taxon>Agaricineae</taxon>
        <taxon>Strophariaceae</taxon>
        <taxon>Hypholoma</taxon>
    </lineage>
</organism>
<dbReference type="OrthoDB" id="10261556at2759"/>
<comment type="similarity">
    <text evidence="1">Belongs to the helicase family. RecQ subfamily.</text>
</comment>
<dbReference type="SMART" id="SM00487">
    <property type="entry name" value="DEXDc"/>
    <property type="match status" value="1"/>
</dbReference>
<keyword evidence="3" id="KW-0413">Isomerase</keyword>
<keyword evidence="8" id="KW-1185">Reference proteome</keyword>
<dbReference type="AlphaFoldDB" id="A0A0D2MQE5"/>
<dbReference type="InterPro" id="IPR027417">
    <property type="entry name" value="P-loop_NTPase"/>
</dbReference>
<accession>A0A0D2MQE5</accession>
<dbReference type="OMA" id="ANTHGFF"/>
<comment type="catalytic activity">
    <reaction evidence="4">
        <text>Couples ATP hydrolysis with the unwinding of duplex DNA by translocating in the 3'-5' direction.</text>
        <dbReference type="EC" id="5.6.2.4"/>
    </reaction>
</comment>
<dbReference type="Gene3D" id="3.40.50.300">
    <property type="entry name" value="P-loop containing nucleotide triphosphate hydrolases"/>
    <property type="match status" value="1"/>
</dbReference>
<dbReference type="Proteomes" id="UP000054270">
    <property type="component" value="Unassembled WGS sequence"/>
</dbReference>
<dbReference type="GO" id="GO:0009378">
    <property type="term" value="F:four-way junction helicase activity"/>
    <property type="evidence" value="ECO:0007669"/>
    <property type="project" value="TreeGrafter"/>
</dbReference>
<evidence type="ECO:0000256" key="3">
    <source>
        <dbReference type="ARBA" id="ARBA00023235"/>
    </source>
</evidence>
<proteinExistence type="inferred from homology"/>
<dbReference type="GO" id="GO:0003677">
    <property type="term" value="F:DNA binding"/>
    <property type="evidence" value="ECO:0007669"/>
    <property type="project" value="UniProtKB-KW"/>
</dbReference>
<evidence type="ECO:0000256" key="4">
    <source>
        <dbReference type="ARBA" id="ARBA00034617"/>
    </source>
</evidence>
<dbReference type="InterPro" id="IPR011545">
    <property type="entry name" value="DEAD/DEAH_box_helicase_dom"/>
</dbReference>
<gene>
    <name evidence="7" type="ORF">HYPSUDRAFT_199386</name>
</gene>